<comment type="caution">
    <text evidence="1">The sequence shown here is derived from an EMBL/GenBank/DDBJ whole genome shotgun (WGS) entry which is preliminary data.</text>
</comment>
<dbReference type="Proteomes" id="UP000530654">
    <property type="component" value="Unassembled WGS sequence"/>
</dbReference>
<reference evidence="1 2" key="1">
    <citation type="submission" date="2020-04" db="EMBL/GenBank/DDBJ databases">
        <title>Rhizobium bacterial biofertilizers improve the content of phenolic compounds of Lactuca sativa L. under non-saline and saline-stress conditions.</title>
        <authorList>
            <person name="Ayuso-Calles M."/>
            <person name="Garcia-Estevez I."/>
            <person name="Jimenez-Gomez A."/>
            <person name="Flores-Felix J.D."/>
            <person name="Escribano-Bailon M."/>
            <person name="Rivas R."/>
        </authorList>
    </citation>
    <scope>NUCLEOTIDE SEQUENCE [LARGE SCALE GENOMIC DNA]</scope>
    <source>
        <strain evidence="1 2">GPTR02</strain>
    </source>
</reference>
<evidence type="ECO:0000313" key="1">
    <source>
        <dbReference type="EMBL" id="NNH62837.1"/>
    </source>
</evidence>
<gene>
    <name evidence="1" type="ORF">HLI17_05930</name>
</gene>
<dbReference type="EMBL" id="JABEQY010000004">
    <property type="protein sequence ID" value="NNH62837.1"/>
    <property type="molecule type" value="Genomic_DNA"/>
</dbReference>
<dbReference type="RefSeq" id="WP_170280005.1">
    <property type="nucleotide sequence ID" value="NZ_JABEQY010000004.1"/>
</dbReference>
<name>A0A7Y2W4P6_9HYPH</name>
<sequence length="141" mass="15453">MFPRGGTAQNATNFGIPKWGNFGIPKWDFFSMATRPRLSAAIGPASDGKSRVGRRLTDYGTFHLDAGLEDQDCNLFWLIGSFVNLLSRQKDASSDRIPHVQFIAAQTPSSDTDPHPARRCRRSGRSASIAAHNVLIAPNIN</sequence>
<accession>A0A7Y2W4P6</accession>
<protein>
    <submittedName>
        <fullName evidence="1">Uncharacterized protein</fullName>
    </submittedName>
</protein>
<proteinExistence type="predicted"/>
<evidence type="ECO:0000313" key="2">
    <source>
        <dbReference type="Proteomes" id="UP000530654"/>
    </source>
</evidence>
<dbReference type="AlphaFoldDB" id="A0A7Y2W4P6"/>
<organism evidence="1 2">
    <name type="scientific">Rhizobium laguerreae</name>
    <dbReference type="NCBI Taxonomy" id="1076926"/>
    <lineage>
        <taxon>Bacteria</taxon>
        <taxon>Pseudomonadati</taxon>
        <taxon>Pseudomonadota</taxon>
        <taxon>Alphaproteobacteria</taxon>
        <taxon>Hyphomicrobiales</taxon>
        <taxon>Rhizobiaceae</taxon>
        <taxon>Rhizobium/Agrobacterium group</taxon>
        <taxon>Rhizobium</taxon>
    </lineage>
</organism>